<proteinExistence type="predicted"/>
<dbReference type="Gene3D" id="1.20.1250.20">
    <property type="entry name" value="MFS general substrate transporter like domains"/>
    <property type="match status" value="1"/>
</dbReference>
<feature type="transmembrane region" description="Helical" evidence="6">
    <location>
        <begin position="384"/>
        <end position="404"/>
    </location>
</feature>
<evidence type="ECO:0000256" key="5">
    <source>
        <dbReference type="ARBA" id="ARBA00023136"/>
    </source>
</evidence>
<dbReference type="GO" id="GO:0005886">
    <property type="term" value="C:plasma membrane"/>
    <property type="evidence" value="ECO:0007669"/>
    <property type="project" value="UniProtKB-SubCell"/>
</dbReference>
<keyword evidence="4 6" id="KW-1133">Transmembrane helix</keyword>
<dbReference type="PANTHER" id="PTHR23513">
    <property type="entry name" value="INTEGRAL MEMBRANE EFFLUX PROTEIN-RELATED"/>
    <property type="match status" value="1"/>
</dbReference>
<feature type="transmembrane region" description="Helical" evidence="6">
    <location>
        <begin position="299"/>
        <end position="315"/>
    </location>
</feature>
<feature type="transmembrane region" description="Helical" evidence="6">
    <location>
        <begin position="273"/>
        <end position="292"/>
    </location>
</feature>
<feature type="transmembrane region" description="Helical" evidence="6">
    <location>
        <begin position="85"/>
        <end position="110"/>
    </location>
</feature>
<feature type="transmembrane region" description="Helical" evidence="6">
    <location>
        <begin position="321"/>
        <end position="344"/>
    </location>
</feature>
<protein>
    <recommendedName>
        <fullName evidence="8">Enterobactin exporter EntS</fullName>
    </recommendedName>
</protein>
<feature type="transmembrane region" description="Helical" evidence="6">
    <location>
        <begin position="236"/>
        <end position="257"/>
    </location>
</feature>
<evidence type="ECO:0000256" key="4">
    <source>
        <dbReference type="ARBA" id="ARBA00022989"/>
    </source>
</evidence>
<evidence type="ECO:0000256" key="6">
    <source>
        <dbReference type="SAM" id="Phobius"/>
    </source>
</evidence>
<dbReference type="EMBL" id="VSSQ01002328">
    <property type="protein sequence ID" value="MPM14731.1"/>
    <property type="molecule type" value="Genomic_DNA"/>
</dbReference>
<organism evidence="7">
    <name type="scientific">bioreactor metagenome</name>
    <dbReference type="NCBI Taxonomy" id="1076179"/>
    <lineage>
        <taxon>unclassified sequences</taxon>
        <taxon>metagenomes</taxon>
        <taxon>ecological metagenomes</taxon>
    </lineage>
</organism>
<dbReference type="AlphaFoldDB" id="A0A644XG45"/>
<feature type="transmembrane region" description="Helical" evidence="6">
    <location>
        <begin position="23"/>
        <end position="47"/>
    </location>
</feature>
<evidence type="ECO:0000313" key="7">
    <source>
        <dbReference type="EMBL" id="MPM14731.1"/>
    </source>
</evidence>
<dbReference type="InterPro" id="IPR011701">
    <property type="entry name" value="MFS"/>
</dbReference>
<keyword evidence="5 6" id="KW-0472">Membrane</keyword>
<feature type="transmembrane region" description="Helical" evidence="6">
    <location>
        <begin position="156"/>
        <end position="174"/>
    </location>
</feature>
<evidence type="ECO:0000256" key="3">
    <source>
        <dbReference type="ARBA" id="ARBA00022692"/>
    </source>
</evidence>
<dbReference type="SUPFAM" id="SSF103473">
    <property type="entry name" value="MFS general substrate transporter"/>
    <property type="match status" value="1"/>
</dbReference>
<evidence type="ECO:0000256" key="1">
    <source>
        <dbReference type="ARBA" id="ARBA00004651"/>
    </source>
</evidence>
<gene>
    <name evidence="7" type="ORF">SDC9_61095</name>
</gene>
<feature type="transmembrane region" description="Helical" evidence="6">
    <location>
        <begin position="356"/>
        <end position="378"/>
    </location>
</feature>
<accession>A0A644XG45</accession>
<feature type="transmembrane region" description="Helical" evidence="6">
    <location>
        <begin position="59"/>
        <end position="79"/>
    </location>
</feature>
<comment type="caution">
    <text evidence="7">The sequence shown here is derived from an EMBL/GenBank/DDBJ whole genome shotgun (WGS) entry which is preliminary data.</text>
</comment>
<evidence type="ECO:0000256" key="2">
    <source>
        <dbReference type="ARBA" id="ARBA00022475"/>
    </source>
</evidence>
<sequence>METFECPESKDIQVDADWKKKTAVFMISQGISLFGSSMVNYAIIWYITLMTRSGMIMTITILTSFLPQIVISLFAGVWADRYNRKMVIIASDALTALSTLALAICFLCGYREIWLIFAASAMRSAGEGIQSPAVSAILPQFVPQDKLMRVNGLSGSMRSFIMLLSPAAGGWLLAAFSVEAACFVDVVTAAIAIAILLFLRVAPHRKAGETQATDTLQDLRQGISYVKSSAMLRRLLIYYAAFFFFISPTAFLTPLLITRSYGGEVWQLTANEVLYSGGAVFGGFLMAVWGGFQNRMKTIALAFAAYGVSAVLLGISTNFLFYLTVMFFTGIFSPVCYSAEAVLIQENVDNDMQGRVFSMIDMIILAVMPLGMLLFGPIADITKVEYILIAAGIFMVLLGCSILASKEKQESVKKGT</sequence>
<keyword evidence="3 6" id="KW-0812">Transmembrane</keyword>
<dbReference type="GO" id="GO:0022857">
    <property type="term" value="F:transmembrane transporter activity"/>
    <property type="evidence" value="ECO:0007669"/>
    <property type="project" value="InterPro"/>
</dbReference>
<dbReference type="CDD" id="cd06173">
    <property type="entry name" value="MFS_MefA_like"/>
    <property type="match status" value="1"/>
</dbReference>
<feature type="transmembrane region" description="Helical" evidence="6">
    <location>
        <begin position="180"/>
        <end position="199"/>
    </location>
</feature>
<evidence type="ECO:0008006" key="8">
    <source>
        <dbReference type="Google" id="ProtNLM"/>
    </source>
</evidence>
<dbReference type="InterPro" id="IPR036259">
    <property type="entry name" value="MFS_trans_sf"/>
</dbReference>
<dbReference type="PANTHER" id="PTHR23513:SF6">
    <property type="entry name" value="MAJOR FACILITATOR SUPERFAMILY ASSOCIATED DOMAIN-CONTAINING PROTEIN"/>
    <property type="match status" value="1"/>
</dbReference>
<comment type="subcellular location">
    <subcellularLocation>
        <location evidence="1">Cell membrane</location>
        <topology evidence="1">Multi-pass membrane protein</topology>
    </subcellularLocation>
</comment>
<reference evidence="7" key="1">
    <citation type="submission" date="2019-08" db="EMBL/GenBank/DDBJ databases">
        <authorList>
            <person name="Kucharzyk K."/>
            <person name="Murdoch R.W."/>
            <person name="Higgins S."/>
            <person name="Loffler F."/>
        </authorList>
    </citation>
    <scope>NUCLEOTIDE SEQUENCE</scope>
</reference>
<dbReference type="Pfam" id="PF07690">
    <property type="entry name" value="MFS_1"/>
    <property type="match status" value="1"/>
</dbReference>
<name>A0A644XG45_9ZZZZ</name>
<keyword evidence="2" id="KW-1003">Cell membrane</keyword>